<evidence type="ECO:0000256" key="2">
    <source>
        <dbReference type="ARBA" id="ARBA00023082"/>
    </source>
</evidence>
<dbReference type="RefSeq" id="WP_198124380.1">
    <property type="nucleotide sequence ID" value="NZ_JAECZC010000013.1"/>
</dbReference>
<name>A0A8J7HN70_9NOST</name>
<dbReference type="Proteomes" id="UP000632766">
    <property type="component" value="Unassembled WGS sequence"/>
</dbReference>
<keyword evidence="7" id="KW-1185">Reference proteome</keyword>
<keyword evidence="2" id="KW-0731">Sigma factor</keyword>
<protein>
    <submittedName>
        <fullName evidence="6">Sigma-70 family RNA polymerase sigma factor</fullName>
    </submittedName>
</protein>
<keyword evidence="4" id="KW-0804">Transcription</keyword>
<dbReference type="PANTHER" id="PTHR30385">
    <property type="entry name" value="SIGMA FACTOR F FLAGELLAR"/>
    <property type="match status" value="1"/>
</dbReference>
<keyword evidence="1" id="KW-0805">Transcription regulation</keyword>
<evidence type="ECO:0000313" key="6">
    <source>
        <dbReference type="EMBL" id="MBH8562462.1"/>
    </source>
</evidence>
<dbReference type="Gene3D" id="1.10.10.60">
    <property type="entry name" value="Homeodomain-like"/>
    <property type="match status" value="1"/>
</dbReference>
<dbReference type="GO" id="GO:0006352">
    <property type="term" value="P:DNA-templated transcription initiation"/>
    <property type="evidence" value="ECO:0007669"/>
    <property type="project" value="InterPro"/>
</dbReference>
<dbReference type="PANTHER" id="PTHR30385:SF7">
    <property type="entry name" value="RNA POLYMERASE SIGMA FACTOR FLIA"/>
    <property type="match status" value="1"/>
</dbReference>
<dbReference type="GO" id="GO:0003677">
    <property type="term" value="F:DNA binding"/>
    <property type="evidence" value="ECO:0007669"/>
    <property type="project" value="UniProtKB-KW"/>
</dbReference>
<accession>A0A8J7HN70</accession>
<evidence type="ECO:0000256" key="4">
    <source>
        <dbReference type="ARBA" id="ARBA00023163"/>
    </source>
</evidence>
<dbReference type="InterPro" id="IPR014284">
    <property type="entry name" value="RNA_pol_sigma-70_dom"/>
</dbReference>
<dbReference type="CDD" id="cd06171">
    <property type="entry name" value="Sigma70_r4"/>
    <property type="match status" value="1"/>
</dbReference>
<dbReference type="NCBIfam" id="TIGR02937">
    <property type="entry name" value="sigma70-ECF"/>
    <property type="match status" value="1"/>
</dbReference>
<evidence type="ECO:0000313" key="7">
    <source>
        <dbReference type="Proteomes" id="UP000632766"/>
    </source>
</evidence>
<dbReference type="InterPro" id="IPR013249">
    <property type="entry name" value="RNA_pol_sigma70_r4_t2"/>
</dbReference>
<dbReference type="AlphaFoldDB" id="A0A8J7HN70"/>
<dbReference type="InterPro" id="IPR013324">
    <property type="entry name" value="RNA_pol_sigma_r3/r4-like"/>
</dbReference>
<organism evidence="6 7">
    <name type="scientific">Amazonocrinis nigriterrae CENA67</name>
    <dbReference type="NCBI Taxonomy" id="2794033"/>
    <lineage>
        <taxon>Bacteria</taxon>
        <taxon>Bacillati</taxon>
        <taxon>Cyanobacteriota</taxon>
        <taxon>Cyanophyceae</taxon>
        <taxon>Nostocales</taxon>
        <taxon>Nostocaceae</taxon>
        <taxon>Amazonocrinis</taxon>
        <taxon>Amazonocrinis nigriterrae</taxon>
    </lineage>
</organism>
<evidence type="ECO:0000256" key="1">
    <source>
        <dbReference type="ARBA" id="ARBA00023015"/>
    </source>
</evidence>
<reference evidence="6 7" key="1">
    <citation type="journal article" date="2021" name="Int. J. Syst. Evol. Microbiol.">
        <title>Amazonocrinis nigriterrae gen. nov., sp. nov., Atlanticothrix silvestris gen. nov., sp. nov. and Dendronalium phyllosphericum gen. nov., sp. nov., nostocacean cyanobacteria from Brazilian environments.</title>
        <authorList>
            <person name="Alvarenga D.O."/>
            <person name="Andreote A.P.D."/>
            <person name="Branco L.H.Z."/>
            <person name="Delbaje E."/>
            <person name="Cruz R.B."/>
            <person name="Varani A.M."/>
            <person name="Fiore M.F."/>
        </authorList>
    </citation>
    <scope>NUCLEOTIDE SEQUENCE [LARGE SCALE GENOMIC DNA]</scope>
    <source>
        <strain evidence="6 7">CENA67</strain>
    </source>
</reference>
<dbReference type="Pfam" id="PF08281">
    <property type="entry name" value="Sigma70_r4_2"/>
    <property type="match status" value="1"/>
</dbReference>
<proteinExistence type="predicted"/>
<feature type="domain" description="RNA polymerase sigma factor 70 region 4 type 2" evidence="5">
    <location>
        <begin position="306"/>
        <end position="350"/>
    </location>
</feature>
<dbReference type="GO" id="GO:0016987">
    <property type="term" value="F:sigma factor activity"/>
    <property type="evidence" value="ECO:0007669"/>
    <property type="project" value="UniProtKB-KW"/>
</dbReference>
<dbReference type="SUPFAM" id="SSF88659">
    <property type="entry name" value="Sigma3 and sigma4 domains of RNA polymerase sigma factors"/>
    <property type="match status" value="1"/>
</dbReference>
<keyword evidence="3" id="KW-0238">DNA-binding</keyword>
<evidence type="ECO:0000259" key="5">
    <source>
        <dbReference type="Pfam" id="PF08281"/>
    </source>
</evidence>
<evidence type="ECO:0000256" key="3">
    <source>
        <dbReference type="ARBA" id="ARBA00023125"/>
    </source>
</evidence>
<comment type="caution">
    <text evidence="6">The sequence shown here is derived from an EMBL/GenBank/DDBJ whole genome shotgun (WGS) entry which is preliminary data.</text>
</comment>
<dbReference type="EMBL" id="JAECZC010000013">
    <property type="protein sequence ID" value="MBH8562462.1"/>
    <property type="molecule type" value="Genomic_DNA"/>
</dbReference>
<sequence length="401" mass="45822">MLPRQEIVEIFSSFLQFSSGDSTKWVSDSGLHQNMRRYLTQSAPPQRSNLAWALYWHSVWQNQPKSLARGHLYAYLQEVGHKAANKMKPRFRLPEYTLGDYFQIAIASVDKVLKGFDPVRNSNLEVYAYYKLCNLIKDGLIKEGLEEANVRSDWSLLQNSSEKQIYKSLQKRGLSVAEIERYIFAWECFKLVYVPKKPRGNRQLDAPDSTTWEAIAQLYNQERLTQLPQSEPLNAATIQKLMTVCIAAIRAYMAPPTASLDASVFNEDNTLQDILPSSDTTSLAQLIDDEEAQNRRSLLQQINSLLSNAIAHLDAQTKELFEMYYGEGLTQKEIASQLQISQPTVSRRLAKLHNLKNEWLLTLAKWTQATLNISLTPDVINSMSGLLDEWLEQHYGKNNDV</sequence>
<gene>
    <name evidence="6" type="ORF">I8748_09790</name>
</gene>